<organism evidence="3 4">
    <name type="scientific">Candidatus Lachnoclostridium pullistercoris</name>
    <dbReference type="NCBI Taxonomy" id="2838632"/>
    <lineage>
        <taxon>Bacteria</taxon>
        <taxon>Bacillati</taxon>
        <taxon>Bacillota</taxon>
        <taxon>Clostridia</taxon>
        <taxon>Lachnospirales</taxon>
        <taxon>Lachnospiraceae</taxon>
    </lineage>
</organism>
<feature type="transmembrane region" description="Helical" evidence="2">
    <location>
        <begin position="6"/>
        <end position="26"/>
    </location>
</feature>
<evidence type="ECO:0000313" key="3">
    <source>
        <dbReference type="EMBL" id="HJC47905.1"/>
    </source>
</evidence>
<evidence type="ECO:0000256" key="1">
    <source>
        <dbReference type="SAM" id="MobiDB-lite"/>
    </source>
</evidence>
<feature type="region of interest" description="Disordered" evidence="1">
    <location>
        <begin position="147"/>
        <end position="246"/>
    </location>
</feature>
<dbReference type="AlphaFoldDB" id="A0A9D2PBX1"/>
<feature type="compositionally biased region" description="Gly residues" evidence="1">
    <location>
        <begin position="158"/>
        <end position="169"/>
    </location>
</feature>
<dbReference type="EMBL" id="DWWL01000047">
    <property type="protein sequence ID" value="HJC47905.1"/>
    <property type="molecule type" value="Genomic_DNA"/>
</dbReference>
<evidence type="ECO:0000256" key="2">
    <source>
        <dbReference type="SAM" id="Phobius"/>
    </source>
</evidence>
<keyword evidence="2" id="KW-0472">Membrane</keyword>
<dbReference type="InterPro" id="IPR014245">
    <property type="entry name" value="Spore_III_AF"/>
</dbReference>
<comment type="caution">
    <text evidence="3">The sequence shown here is derived from an EMBL/GenBank/DDBJ whole genome shotgun (WGS) entry which is preliminary data.</text>
</comment>
<sequence>METLTLWVKNMVFYIVFLTLIFHLLPSGRYEKYVRLFAGMVFILVAVQPFTSSLRLEEKTAAYFEQFSFQDEAADFRGELNEMEKRRLGELTGEYEQKVAGRVKEIAGEEGVEEPDVEVEIDSDSASETFGRVVKIRVTEGKNELKVGENLKQENGAEGDGAQIGGGGQPPVQEDRVQSKSGGLPAQENGARPGKSGWGGSFSVEPVEPVEPVEIGQAEGRREVEEPPAQDAAVSGDKVSVSDEDPAGARLRSRLAEYYDLEESHVEIQLEHD</sequence>
<gene>
    <name evidence="3" type="ORF">IAA04_07625</name>
</gene>
<accession>A0A9D2PBX1</accession>
<protein>
    <submittedName>
        <fullName evidence="3">Stage III sporulation protein AF</fullName>
    </submittedName>
</protein>
<dbReference type="Proteomes" id="UP000823883">
    <property type="component" value="Unassembled WGS sequence"/>
</dbReference>
<name>A0A9D2PBX1_9FIRM</name>
<feature type="compositionally biased region" description="Low complexity" evidence="1">
    <location>
        <begin position="204"/>
        <end position="214"/>
    </location>
</feature>
<proteinExistence type="predicted"/>
<reference evidence="3" key="1">
    <citation type="journal article" date="2021" name="PeerJ">
        <title>Extensive microbial diversity within the chicken gut microbiome revealed by metagenomics and culture.</title>
        <authorList>
            <person name="Gilroy R."/>
            <person name="Ravi A."/>
            <person name="Getino M."/>
            <person name="Pursley I."/>
            <person name="Horton D.L."/>
            <person name="Alikhan N.F."/>
            <person name="Baker D."/>
            <person name="Gharbi K."/>
            <person name="Hall N."/>
            <person name="Watson M."/>
            <person name="Adriaenssens E.M."/>
            <person name="Foster-Nyarko E."/>
            <person name="Jarju S."/>
            <person name="Secka A."/>
            <person name="Antonio M."/>
            <person name="Oren A."/>
            <person name="Chaudhuri R.R."/>
            <person name="La Ragione R."/>
            <person name="Hildebrand F."/>
            <person name="Pallen M.J."/>
        </authorList>
    </citation>
    <scope>NUCLEOTIDE SEQUENCE</scope>
    <source>
        <strain evidence="3">CHK183-5548</strain>
    </source>
</reference>
<reference evidence="3" key="2">
    <citation type="submission" date="2021-04" db="EMBL/GenBank/DDBJ databases">
        <authorList>
            <person name="Gilroy R."/>
        </authorList>
    </citation>
    <scope>NUCLEOTIDE SEQUENCE</scope>
    <source>
        <strain evidence="3">CHK183-5548</strain>
    </source>
</reference>
<evidence type="ECO:0000313" key="4">
    <source>
        <dbReference type="Proteomes" id="UP000823883"/>
    </source>
</evidence>
<keyword evidence="2" id="KW-0812">Transmembrane</keyword>
<keyword evidence="2" id="KW-1133">Transmembrane helix</keyword>
<feature type="transmembrane region" description="Helical" evidence="2">
    <location>
        <begin position="33"/>
        <end position="51"/>
    </location>
</feature>
<dbReference type="Pfam" id="PF09581">
    <property type="entry name" value="Spore_III_AF"/>
    <property type="match status" value="1"/>
</dbReference>